<keyword evidence="1" id="KW-0678">Repressor</keyword>
<evidence type="ECO:0000256" key="4">
    <source>
        <dbReference type="ARBA" id="ARBA00023163"/>
    </source>
</evidence>
<proteinExistence type="predicted"/>
<organism evidence="6 7">
    <name type="scientific">Labedella phragmitis</name>
    <dbReference type="NCBI Taxonomy" id="2498849"/>
    <lineage>
        <taxon>Bacteria</taxon>
        <taxon>Bacillati</taxon>
        <taxon>Actinomycetota</taxon>
        <taxon>Actinomycetes</taxon>
        <taxon>Micrococcales</taxon>
        <taxon>Microbacteriaceae</taxon>
        <taxon>Labedella</taxon>
    </lineage>
</organism>
<comment type="caution">
    <text evidence="6">The sequence shown here is derived from an EMBL/GenBank/DDBJ whole genome shotgun (WGS) entry which is preliminary data.</text>
</comment>
<protein>
    <submittedName>
        <fullName evidence="6">LacI family transcriptional regulator</fullName>
    </submittedName>
</protein>
<dbReference type="Proteomes" id="UP000288547">
    <property type="component" value="Unassembled WGS sequence"/>
</dbReference>
<keyword evidence="2" id="KW-0805">Transcription regulation</keyword>
<evidence type="ECO:0000313" key="7">
    <source>
        <dbReference type="Proteomes" id="UP000288547"/>
    </source>
</evidence>
<dbReference type="EMBL" id="RZNB01000008">
    <property type="protein sequence ID" value="RWZ46210.1"/>
    <property type="molecule type" value="Genomic_DNA"/>
</dbReference>
<evidence type="ECO:0000259" key="5">
    <source>
        <dbReference type="PROSITE" id="PS50932"/>
    </source>
</evidence>
<dbReference type="RefSeq" id="WP_128496242.1">
    <property type="nucleotide sequence ID" value="NZ_RZNB01000008.1"/>
</dbReference>
<dbReference type="InterPro" id="IPR046335">
    <property type="entry name" value="LacI/GalR-like_sensor"/>
</dbReference>
<evidence type="ECO:0000313" key="6">
    <source>
        <dbReference type="EMBL" id="RWZ46210.1"/>
    </source>
</evidence>
<dbReference type="CDD" id="cd06267">
    <property type="entry name" value="PBP1_LacI_sugar_binding-like"/>
    <property type="match status" value="1"/>
</dbReference>
<evidence type="ECO:0000256" key="2">
    <source>
        <dbReference type="ARBA" id="ARBA00023015"/>
    </source>
</evidence>
<dbReference type="Gene3D" id="3.40.50.2300">
    <property type="match status" value="2"/>
</dbReference>
<accession>A0A3S4AE14</accession>
<dbReference type="InterPro" id="IPR010982">
    <property type="entry name" value="Lambda_DNA-bd_dom_sf"/>
</dbReference>
<evidence type="ECO:0000256" key="3">
    <source>
        <dbReference type="ARBA" id="ARBA00023125"/>
    </source>
</evidence>
<dbReference type="GO" id="GO:0003700">
    <property type="term" value="F:DNA-binding transcription factor activity"/>
    <property type="evidence" value="ECO:0007669"/>
    <property type="project" value="TreeGrafter"/>
</dbReference>
<dbReference type="PROSITE" id="PS50932">
    <property type="entry name" value="HTH_LACI_2"/>
    <property type="match status" value="1"/>
</dbReference>
<dbReference type="Pfam" id="PF13377">
    <property type="entry name" value="Peripla_BP_3"/>
    <property type="match status" value="1"/>
</dbReference>
<keyword evidence="4" id="KW-0804">Transcription</keyword>
<dbReference type="InterPro" id="IPR000843">
    <property type="entry name" value="HTH_LacI"/>
</dbReference>
<name>A0A3S4AE14_9MICO</name>
<dbReference type="Gene3D" id="1.10.260.40">
    <property type="entry name" value="lambda repressor-like DNA-binding domains"/>
    <property type="match status" value="1"/>
</dbReference>
<sequence>MTSTTGRQRAARQSDVARLAGVSQSAVSRVISGDGTDSRIPAETRDRILAAIASLGYVPNPIARNLRGKRTQLLGVHTFEPLFPNARESFYFEFLLGIEERAEETRHDLVLFSSTGDGAGGRKIYREETNRLTIADGSVLLGMSPDREELARLWHEGYPFVHIGRRDVDGAPFPCIVPDYRRAAAEIVERVHAHGHRRFAYLRDSIEGEPYDDRRSGYADAVARLGIVDTSPGFVSGVSGLDSAVIDGFARGDTTAAVVESERIADRLRTELSARGLSVPQDVSVAVLEDTSAAGEHWDDLRIPRKQIGRIAVDSLIAMVQDPDAERESVLVACEVVPGGTIADATRGAER</sequence>
<dbReference type="PANTHER" id="PTHR30146">
    <property type="entry name" value="LACI-RELATED TRANSCRIPTIONAL REPRESSOR"/>
    <property type="match status" value="1"/>
</dbReference>
<gene>
    <name evidence="6" type="ORF">ELQ90_15680</name>
</gene>
<evidence type="ECO:0000256" key="1">
    <source>
        <dbReference type="ARBA" id="ARBA00022491"/>
    </source>
</evidence>
<dbReference type="SUPFAM" id="SSF47413">
    <property type="entry name" value="lambda repressor-like DNA-binding domains"/>
    <property type="match status" value="1"/>
</dbReference>
<dbReference type="AlphaFoldDB" id="A0A3S4AE14"/>
<dbReference type="GO" id="GO:0000976">
    <property type="term" value="F:transcription cis-regulatory region binding"/>
    <property type="evidence" value="ECO:0007669"/>
    <property type="project" value="TreeGrafter"/>
</dbReference>
<keyword evidence="3" id="KW-0238">DNA-binding</keyword>
<dbReference type="CDD" id="cd01392">
    <property type="entry name" value="HTH_LacI"/>
    <property type="match status" value="1"/>
</dbReference>
<reference evidence="6 7" key="1">
    <citation type="submission" date="2018-12" db="EMBL/GenBank/DDBJ databases">
        <authorList>
            <person name="Li F."/>
        </authorList>
    </citation>
    <scope>NUCLEOTIDE SEQUENCE [LARGE SCALE GENOMIC DNA]</scope>
    <source>
        <strain evidence="6 7">11W25H-1</strain>
    </source>
</reference>
<dbReference type="PANTHER" id="PTHR30146:SF148">
    <property type="entry name" value="HTH-TYPE TRANSCRIPTIONAL REPRESSOR PURR-RELATED"/>
    <property type="match status" value="1"/>
</dbReference>
<dbReference type="SUPFAM" id="SSF53822">
    <property type="entry name" value="Periplasmic binding protein-like I"/>
    <property type="match status" value="1"/>
</dbReference>
<feature type="domain" description="HTH lacI-type" evidence="5">
    <location>
        <begin position="11"/>
        <end position="68"/>
    </location>
</feature>
<dbReference type="InterPro" id="IPR028082">
    <property type="entry name" value="Peripla_BP_I"/>
</dbReference>
<dbReference type="OrthoDB" id="9790412at2"/>
<dbReference type="SMART" id="SM00354">
    <property type="entry name" value="HTH_LACI"/>
    <property type="match status" value="1"/>
</dbReference>
<dbReference type="Pfam" id="PF00356">
    <property type="entry name" value="LacI"/>
    <property type="match status" value="1"/>
</dbReference>
<keyword evidence="7" id="KW-1185">Reference proteome</keyword>